<organism evidence="1 2">
    <name type="scientific">Nocardioides luteus</name>
    <dbReference type="NCBI Taxonomy" id="1844"/>
    <lineage>
        <taxon>Bacteria</taxon>
        <taxon>Bacillati</taxon>
        <taxon>Actinomycetota</taxon>
        <taxon>Actinomycetes</taxon>
        <taxon>Propionibacteriales</taxon>
        <taxon>Nocardioidaceae</taxon>
        <taxon>Nocardioides</taxon>
    </lineage>
</organism>
<protein>
    <submittedName>
        <fullName evidence="1">Uncharacterized protein</fullName>
    </submittedName>
</protein>
<reference evidence="1" key="2">
    <citation type="submission" date="2023-01" db="EMBL/GenBank/DDBJ databases">
        <authorList>
            <person name="Sun Q."/>
            <person name="Evtushenko L."/>
        </authorList>
    </citation>
    <scope>NUCLEOTIDE SEQUENCE</scope>
    <source>
        <strain evidence="1">VKM Ac-1246</strain>
    </source>
</reference>
<evidence type="ECO:0000313" key="2">
    <source>
        <dbReference type="Proteomes" id="UP001142292"/>
    </source>
</evidence>
<proteinExistence type="predicted"/>
<accession>A0ABQ5SPV0</accession>
<comment type="caution">
    <text evidence="1">The sequence shown here is derived from an EMBL/GenBank/DDBJ whole genome shotgun (WGS) entry which is preliminary data.</text>
</comment>
<keyword evidence="2" id="KW-1185">Reference proteome</keyword>
<gene>
    <name evidence="1" type="ORF">GCM10017579_02140</name>
</gene>
<reference evidence="1" key="1">
    <citation type="journal article" date="2014" name="Int. J. Syst. Evol. Microbiol.">
        <title>Complete genome of a new Firmicutes species belonging to the dominant human colonic microbiota ('Ruminococcus bicirculans') reveals two chromosomes and a selective capacity to utilize plant glucans.</title>
        <authorList>
            <consortium name="NISC Comparative Sequencing Program"/>
            <person name="Wegmann U."/>
            <person name="Louis P."/>
            <person name="Goesmann A."/>
            <person name="Henrissat B."/>
            <person name="Duncan S.H."/>
            <person name="Flint H.J."/>
        </authorList>
    </citation>
    <scope>NUCLEOTIDE SEQUENCE</scope>
    <source>
        <strain evidence="1">VKM Ac-1246</strain>
    </source>
</reference>
<evidence type="ECO:0000313" key="1">
    <source>
        <dbReference type="EMBL" id="GLJ66178.1"/>
    </source>
</evidence>
<dbReference type="EMBL" id="BSEL01000001">
    <property type="protein sequence ID" value="GLJ66178.1"/>
    <property type="molecule type" value="Genomic_DNA"/>
</dbReference>
<name>A0ABQ5SPV0_9ACTN</name>
<dbReference type="Proteomes" id="UP001142292">
    <property type="component" value="Unassembled WGS sequence"/>
</dbReference>
<sequence>MAVVLLQPLGPLLPGEVLALAGDVGGAGLGVVAVELEVAQLGVGHEHAVVEERGADAGAEGGHDDQPAAALRGAVADLGQPGRVGVVDHVHVTPGGGGEDRVRVGADPRLVDVGRGVDHPVAYDSGDGDPDLPVVVGELAEQLHEDLGDGIRGGSLRRRDAYALGGELAGGEVDRGPLDARAAEVDAEGQGRRHVPILFPTGDATCGT</sequence>